<dbReference type="RefSeq" id="WP_169075424.1">
    <property type="nucleotide sequence ID" value="NZ_JABBXH010000003.1"/>
</dbReference>
<keyword evidence="3" id="KW-1185">Reference proteome</keyword>
<feature type="domain" description="Glycosyltransferase subfamily 4-like N-terminal" evidence="1">
    <location>
        <begin position="17"/>
        <end position="149"/>
    </location>
</feature>
<dbReference type="SUPFAM" id="SSF53756">
    <property type="entry name" value="UDP-Glycosyltransferase/glycogen phosphorylase"/>
    <property type="match status" value="1"/>
</dbReference>
<proteinExistence type="predicted"/>
<name>A0A7Y0Q8F9_9GAMM</name>
<dbReference type="CDD" id="cd03801">
    <property type="entry name" value="GT4_PimA-like"/>
    <property type="match status" value="1"/>
</dbReference>
<dbReference type="Proteomes" id="UP000568664">
    <property type="component" value="Unassembled WGS sequence"/>
</dbReference>
<sequence length="346" mass="38655">MSNSPLHIVLLLDSRCFGGIETHVVNLARGFEQQGHSITIVLFNDYGEHPVFDGEQSKDLSVCKLDGSLRSLYKMLKYIPTDVVHTHGYKAGVLGRLVCKYLKIAVVSTFHAGEKGSVKMQCYRWLDKFTAKWSHCISVSAEISSKLGHPCKVIQNFVMPTFHANGMFSPNQIAFVGRLSHEKGPDYFLQVAKAIPSCDFVMYGDGPLFELVDESKPQNLTLMGQVDSMVPHWRHIKVLCITSRAEGLPLVALEAMTRGIPVIAFNVGGLSTLIQHNVNGWLIPECKPQLFIETLHQVLQFKRSRFDLLAQNARKIIKDKFSSHAVIPQIYAVYIQAMSGLNNVKS</sequence>
<dbReference type="PANTHER" id="PTHR12526">
    <property type="entry name" value="GLYCOSYLTRANSFERASE"/>
    <property type="match status" value="1"/>
</dbReference>
<organism evidence="2 3">
    <name type="scientific">Thalassotalea algicola</name>
    <dbReference type="NCBI Taxonomy" id="2716224"/>
    <lineage>
        <taxon>Bacteria</taxon>
        <taxon>Pseudomonadati</taxon>
        <taxon>Pseudomonadota</taxon>
        <taxon>Gammaproteobacteria</taxon>
        <taxon>Alteromonadales</taxon>
        <taxon>Colwelliaceae</taxon>
        <taxon>Thalassotalea</taxon>
    </lineage>
</organism>
<dbReference type="Pfam" id="PF13692">
    <property type="entry name" value="Glyco_trans_1_4"/>
    <property type="match status" value="1"/>
</dbReference>
<evidence type="ECO:0000259" key="1">
    <source>
        <dbReference type="Pfam" id="PF13439"/>
    </source>
</evidence>
<reference evidence="2 3" key="1">
    <citation type="submission" date="2020-04" db="EMBL/GenBank/DDBJ databases">
        <title>Thalassotalea sp. M1531, isolated from the surface of marine red alga.</title>
        <authorList>
            <person name="Pang L."/>
            <person name="Lu D.-C."/>
        </authorList>
    </citation>
    <scope>NUCLEOTIDE SEQUENCE [LARGE SCALE GENOMIC DNA]</scope>
    <source>
        <strain evidence="2 3">M1531</strain>
    </source>
</reference>
<accession>A0A7Y0Q8F9</accession>
<dbReference type="Pfam" id="PF13439">
    <property type="entry name" value="Glyco_transf_4"/>
    <property type="match status" value="1"/>
</dbReference>
<evidence type="ECO:0000313" key="3">
    <source>
        <dbReference type="Proteomes" id="UP000568664"/>
    </source>
</evidence>
<comment type="caution">
    <text evidence="2">The sequence shown here is derived from an EMBL/GenBank/DDBJ whole genome shotgun (WGS) entry which is preliminary data.</text>
</comment>
<protein>
    <submittedName>
        <fullName evidence="2">Glycosyltransferase family 4 protein</fullName>
    </submittedName>
</protein>
<gene>
    <name evidence="2" type="ORF">HII17_11045</name>
</gene>
<dbReference type="EMBL" id="JABBXH010000003">
    <property type="protein sequence ID" value="NMP32105.1"/>
    <property type="molecule type" value="Genomic_DNA"/>
</dbReference>
<keyword evidence="2" id="KW-0808">Transferase</keyword>
<dbReference type="InterPro" id="IPR028098">
    <property type="entry name" value="Glyco_trans_4-like_N"/>
</dbReference>
<dbReference type="Gene3D" id="3.40.50.2000">
    <property type="entry name" value="Glycogen Phosphorylase B"/>
    <property type="match status" value="2"/>
</dbReference>
<dbReference type="GO" id="GO:0016757">
    <property type="term" value="F:glycosyltransferase activity"/>
    <property type="evidence" value="ECO:0007669"/>
    <property type="project" value="UniProtKB-ARBA"/>
</dbReference>
<evidence type="ECO:0000313" key="2">
    <source>
        <dbReference type="EMBL" id="NMP32105.1"/>
    </source>
</evidence>
<dbReference type="AlphaFoldDB" id="A0A7Y0Q8F9"/>